<organism evidence="2 3">
    <name type="scientific">Rhodococcus opacus RKJ300 = JCM 13270</name>
    <dbReference type="NCBI Taxonomy" id="1165867"/>
    <lineage>
        <taxon>Bacteria</taxon>
        <taxon>Bacillati</taxon>
        <taxon>Actinomycetota</taxon>
        <taxon>Actinomycetes</taxon>
        <taxon>Mycobacteriales</taxon>
        <taxon>Nocardiaceae</taxon>
        <taxon>Rhodococcus</taxon>
    </lineage>
</organism>
<sequence>MPVGEDVDPCDLPTCDGEGHDRHGLSLGCGHDSGGAVHQGEPGERSEAREGEGLLADGAGSAHGRGSVSAAVCPQDDVRVEQGEEVVEPAGPRGGHERLDHLALPGRVGIRNGPRPLDAAARAARELTGRGGGASGDRGDLVEGQGEHVVQHECEPLGGCQRVENDQQRESDRVAEHRLLLGIGHVQLTHARIRHMDVEWLLAASLP</sequence>
<accession>I0WZ30</accession>
<evidence type="ECO:0000313" key="3">
    <source>
        <dbReference type="Proteomes" id="UP000006447"/>
    </source>
</evidence>
<feature type="region of interest" description="Disordered" evidence="1">
    <location>
        <begin position="1"/>
        <end position="74"/>
    </location>
</feature>
<evidence type="ECO:0000313" key="2">
    <source>
        <dbReference type="EMBL" id="EID81646.1"/>
    </source>
</evidence>
<feature type="compositionally biased region" description="Basic and acidic residues" evidence="1">
    <location>
        <begin position="41"/>
        <end position="52"/>
    </location>
</feature>
<proteinExistence type="predicted"/>
<name>I0WZ30_RHOOP</name>
<reference evidence="2 3" key="1">
    <citation type="journal article" date="2012" name="J. Bacteriol.">
        <title>Draft genome sequence of the nitrophenol-degrading actinomycete Rhodococcus imtechensis RKJ300.</title>
        <authorList>
            <person name="Vikram S."/>
            <person name="Kumar S."/>
            <person name="Subramanian S."/>
            <person name="Raghava G.P."/>
        </authorList>
    </citation>
    <scope>NUCLEOTIDE SEQUENCE [LARGE SCALE GENOMIC DNA]</scope>
    <source>
        <strain evidence="2 3">RKJ300</strain>
    </source>
</reference>
<dbReference type="EMBL" id="AJJH01000013">
    <property type="protein sequence ID" value="EID81646.1"/>
    <property type="molecule type" value="Genomic_DNA"/>
</dbReference>
<dbReference type="Proteomes" id="UP000006447">
    <property type="component" value="Unassembled WGS sequence"/>
</dbReference>
<gene>
    <name evidence="2" type="ORF">W59_02174</name>
</gene>
<evidence type="ECO:0000256" key="1">
    <source>
        <dbReference type="SAM" id="MobiDB-lite"/>
    </source>
</evidence>
<comment type="caution">
    <text evidence="2">The sequence shown here is derived from an EMBL/GenBank/DDBJ whole genome shotgun (WGS) entry which is preliminary data.</text>
</comment>
<dbReference type="AlphaFoldDB" id="I0WZ30"/>
<protein>
    <submittedName>
        <fullName evidence="2">Uncharacterized protein</fullName>
    </submittedName>
</protein>